<dbReference type="CDD" id="cd07731">
    <property type="entry name" value="ComA-like_MBL-fold"/>
    <property type="match status" value="1"/>
</dbReference>
<dbReference type="PANTHER" id="PTHR30619">
    <property type="entry name" value="DNA INTERNALIZATION/COMPETENCE PROTEIN COMEC/REC2"/>
    <property type="match status" value="1"/>
</dbReference>
<dbReference type="Proteomes" id="UP000824093">
    <property type="component" value="Unassembled WGS sequence"/>
</dbReference>
<comment type="caution">
    <text evidence="3">The sequence shown here is derived from an EMBL/GenBank/DDBJ whole genome shotgun (WGS) entry which is preliminary data.</text>
</comment>
<dbReference type="InterPro" id="IPR036866">
    <property type="entry name" value="RibonucZ/Hydroxyglut_hydro"/>
</dbReference>
<name>A0A9D1M1Y2_9FIRM</name>
<dbReference type="InterPro" id="IPR001279">
    <property type="entry name" value="Metallo-B-lactamas"/>
</dbReference>
<proteinExistence type="predicted"/>
<keyword evidence="1" id="KW-0472">Membrane</keyword>
<evidence type="ECO:0000259" key="2">
    <source>
        <dbReference type="SMART" id="SM00849"/>
    </source>
</evidence>
<keyword evidence="1" id="KW-1133">Transmembrane helix</keyword>
<dbReference type="EMBL" id="DVNH01000047">
    <property type="protein sequence ID" value="HIU52170.1"/>
    <property type="molecule type" value="Genomic_DNA"/>
</dbReference>
<dbReference type="AlphaFoldDB" id="A0A9D1M1Y2"/>
<protein>
    <submittedName>
        <fullName evidence="3">MBL fold metallo-hydrolase</fullName>
    </submittedName>
</protein>
<dbReference type="PANTHER" id="PTHR30619:SF7">
    <property type="entry name" value="BETA-LACTAMASE DOMAIN PROTEIN"/>
    <property type="match status" value="1"/>
</dbReference>
<reference evidence="3" key="2">
    <citation type="journal article" date="2021" name="PeerJ">
        <title>Extensive microbial diversity within the chicken gut microbiome revealed by metagenomics and culture.</title>
        <authorList>
            <person name="Gilroy R."/>
            <person name="Ravi A."/>
            <person name="Getino M."/>
            <person name="Pursley I."/>
            <person name="Horton D.L."/>
            <person name="Alikhan N.F."/>
            <person name="Baker D."/>
            <person name="Gharbi K."/>
            <person name="Hall N."/>
            <person name="Watson M."/>
            <person name="Adriaenssens E.M."/>
            <person name="Foster-Nyarko E."/>
            <person name="Jarju S."/>
            <person name="Secka A."/>
            <person name="Antonio M."/>
            <person name="Oren A."/>
            <person name="Chaudhuri R.R."/>
            <person name="La Ragione R."/>
            <person name="Hildebrand F."/>
            <person name="Pallen M.J."/>
        </authorList>
    </citation>
    <scope>NUCLEOTIDE SEQUENCE</scope>
    <source>
        <strain evidence="3">CHK195-15760</strain>
    </source>
</reference>
<feature type="transmembrane region" description="Helical" evidence="1">
    <location>
        <begin position="21"/>
        <end position="42"/>
    </location>
</feature>
<dbReference type="InterPro" id="IPR035681">
    <property type="entry name" value="ComA-like_MBL"/>
</dbReference>
<reference evidence="3" key="1">
    <citation type="submission" date="2020-10" db="EMBL/GenBank/DDBJ databases">
        <authorList>
            <person name="Gilroy R."/>
        </authorList>
    </citation>
    <scope>NUCLEOTIDE SEQUENCE</scope>
    <source>
        <strain evidence="3">CHK195-15760</strain>
    </source>
</reference>
<sequence length="331" mass="37256">MEHKIKKEKRKENNKEKKPFWTIDKVFYIIAFFIVVALGIIGKDYDWNAVLNASAIENQIDNEVQVSNIVEDKTNTTSQTEGKIKVYFIDVGQADSILVIDQEKTMLIDAGTNEAGSKVVDFLKKQNITQIDYLIGTHPHEDHIGGLDDVIKNFEIGQIYMPKVQTNTKTFEDVLDAVSKKGLTIHAPQEGETFTLANANCTVMSKESNKSEENLNLASIVIRMTYGEQSFLFMGDSEKENEEQRTWLQTDILKVGHHGSNTSTSEDFLKQVKPEIAIISVGKDNSYRHPNEEILSRLKEIGAKIFRTDESGTILITSDGKDYSIETNIAS</sequence>
<dbReference type="InterPro" id="IPR052159">
    <property type="entry name" value="Competence_DNA_uptake"/>
</dbReference>
<dbReference type="SUPFAM" id="SSF56281">
    <property type="entry name" value="Metallo-hydrolase/oxidoreductase"/>
    <property type="match status" value="1"/>
</dbReference>
<dbReference type="SMART" id="SM00849">
    <property type="entry name" value="Lactamase_B"/>
    <property type="match status" value="1"/>
</dbReference>
<feature type="domain" description="Metallo-beta-lactamase" evidence="2">
    <location>
        <begin position="93"/>
        <end position="283"/>
    </location>
</feature>
<keyword evidence="1" id="KW-0812">Transmembrane</keyword>
<organism evidence="3 4">
    <name type="scientific">Candidatus Merdicola faecigallinarum</name>
    <dbReference type="NCBI Taxonomy" id="2840862"/>
    <lineage>
        <taxon>Bacteria</taxon>
        <taxon>Bacillati</taxon>
        <taxon>Bacillota</taxon>
        <taxon>Clostridia</taxon>
        <taxon>Candidatus Merdicola</taxon>
    </lineage>
</organism>
<evidence type="ECO:0000256" key="1">
    <source>
        <dbReference type="SAM" id="Phobius"/>
    </source>
</evidence>
<evidence type="ECO:0000313" key="3">
    <source>
        <dbReference type="EMBL" id="HIU52170.1"/>
    </source>
</evidence>
<dbReference type="Gene3D" id="3.60.15.10">
    <property type="entry name" value="Ribonuclease Z/Hydroxyacylglutathione hydrolase-like"/>
    <property type="match status" value="1"/>
</dbReference>
<accession>A0A9D1M1Y2</accession>
<evidence type="ECO:0000313" key="4">
    <source>
        <dbReference type="Proteomes" id="UP000824093"/>
    </source>
</evidence>
<dbReference type="Pfam" id="PF00753">
    <property type="entry name" value="Lactamase_B"/>
    <property type="match status" value="1"/>
</dbReference>
<gene>
    <name evidence="3" type="ORF">IAB70_06130</name>
</gene>